<dbReference type="Proteomes" id="UP001202328">
    <property type="component" value="Unassembled WGS sequence"/>
</dbReference>
<dbReference type="AlphaFoldDB" id="A0AAD4TKR1"/>
<comment type="similarity">
    <text evidence="1">Belongs to the SEN54 family.</text>
</comment>
<reference evidence="5" key="1">
    <citation type="submission" date="2022-04" db="EMBL/GenBank/DDBJ databases">
        <title>A functionally conserved STORR gene fusion in Papaver species that diverged 16.8 million years ago.</title>
        <authorList>
            <person name="Catania T."/>
        </authorList>
    </citation>
    <scope>NUCLEOTIDE SEQUENCE</scope>
    <source>
        <strain evidence="5">S-188037</strain>
    </source>
</reference>
<dbReference type="GO" id="GO:0000214">
    <property type="term" value="C:tRNA-intron endonuclease complex"/>
    <property type="evidence" value="ECO:0007669"/>
    <property type="project" value="TreeGrafter"/>
</dbReference>
<feature type="region of interest" description="Disordered" evidence="3">
    <location>
        <begin position="278"/>
        <end position="299"/>
    </location>
</feature>
<proteinExistence type="inferred from homology"/>
<dbReference type="InterPro" id="IPR024336">
    <property type="entry name" value="tRNA_splic_suSen54_N"/>
</dbReference>
<evidence type="ECO:0000313" key="6">
    <source>
        <dbReference type="Proteomes" id="UP001202328"/>
    </source>
</evidence>
<evidence type="ECO:0000256" key="3">
    <source>
        <dbReference type="SAM" id="MobiDB-lite"/>
    </source>
</evidence>
<feature type="region of interest" description="Disordered" evidence="3">
    <location>
        <begin position="1"/>
        <end position="22"/>
    </location>
</feature>
<dbReference type="InterPro" id="IPR024337">
    <property type="entry name" value="tRNA_splic_suSen54"/>
</dbReference>
<dbReference type="PANTHER" id="PTHR21027">
    <property type="entry name" value="TRNA-SPLICING ENDONUCLEASE SUBUNIT SEN54"/>
    <property type="match status" value="1"/>
</dbReference>
<dbReference type="GO" id="GO:0000379">
    <property type="term" value="P:tRNA-type intron splice site recognition and cleavage"/>
    <property type="evidence" value="ECO:0007669"/>
    <property type="project" value="TreeGrafter"/>
</dbReference>
<dbReference type="Pfam" id="PF12928">
    <property type="entry name" value="tRNA_int_end_N2"/>
    <property type="match status" value="1"/>
</dbReference>
<organism evidence="5 6">
    <name type="scientific">Papaver atlanticum</name>
    <dbReference type="NCBI Taxonomy" id="357466"/>
    <lineage>
        <taxon>Eukaryota</taxon>
        <taxon>Viridiplantae</taxon>
        <taxon>Streptophyta</taxon>
        <taxon>Embryophyta</taxon>
        <taxon>Tracheophyta</taxon>
        <taxon>Spermatophyta</taxon>
        <taxon>Magnoliopsida</taxon>
        <taxon>Ranunculales</taxon>
        <taxon>Papaveraceae</taxon>
        <taxon>Papaveroideae</taxon>
        <taxon>Papaver</taxon>
    </lineage>
</organism>
<dbReference type="EMBL" id="JAJJMB010001069">
    <property type="protein sequence ID" value="KAI3959407.1"/>
    <property type="molecule type" value="Genomic_DNA"/>
</dbReference>
<comment type="caution">
    <text evidence="5">The sequence shown here is derived from an EMBL/GenBank/DDBJ whole genome shotgun (WGS) entry which is preliminary data.</text>
</comment>
<gene>
    <name evidence="5" type="ORF">MKW98_018997</name>
</gene>
<evidence type="ECO:0000313" key="5">
    <source>
        <dbReference type="EMBL" id="KAI3959407.1"/>
    </source>
</evidence>
<sequence length="299" mass="33645">MEVTDWEVSSDGTQNSEVDLQDSDEDERLFMSDCVPKLQQRKAKSKACWDSEMRMAKVIEMKGRCWGTTGIVRNSETSLSIEEILYMVERGALLLVNSDCMVLSLRDMYGMLGESKNGCSWDSFQAYKHLKSLGYIVSRHGVPWTMKNDKHFTTPTCVGDSKGSSGLSRSELEEGFSITDGLRNMHIDSESKPAFDVFLPNSKFRKSSPGEPDFVVHLSREDNPLSKAEIEDLEARCMGVDLMVCHVEDGRYFEHCVASLASRSLCLDADFVHQASQSRHSQRQSAVVKDKKQQKNGTE</sequence>
<name>A0AAD4TKR1_9MAGN</name>
<dbReference type="PANTHER" id="PTHR21027:SF1">
    <property type="entry name" value="TRNA-SPLICING ENDONUCLEASE SUBUNIT SEN54"/>
    <property type="match status" value="1"/>
</dbReference>
<feature type="compositionally biased region" description="Basic and acidic residues" evidence="3">
    <location>
        <begin position="288"/>
        <end position="299"/>
    </location>
</feature>
<keyword evidence="2" id="KW-0819">tRNA processing</keyword>
<keyword evidence="6" id="KW-1185">Reference proteome</keyword>
<evidence type="ECO:0000259" key="4">
    <source>
        <dbReference type="Pfam" id="PF12928"/>
    </source>
</evidence>
<feature type="domain" description="tRNA-splicing endonuclease subunit Sen54 N-terminal" evidence="4">
    <location>
        <begin position="36"/>
        <end position="95"/>
    </location>
</feature>
<accession>A0AAD4TKR1</accession>
<evidence type="ECO:0000256" key="1">
    <source>
        <dbReference type="ARBA" id="ARBA00005736"/>
    </source>
</evidence>
<protein>
    <recommendedName>
        <fullName evidence="4">tRNA-splicing endonuclease subunit Sen54 N-terminal domain-containing protein</fullName>
    </recommendedName>
</protein>
<evidence type="ECO:0000256" key="2">
    <source>
        <dbReference type="ARBA" id="ARBA00022694"/>
    </source>
</evidence>